<reference evidence="2" key="1">
    <citation type="submission" date="2022-10" db="EMBL/GenBank/DDBJ databases">
        <title>Tapping the CABI collections for fungal endophytes: first genome assemblies for Collariella, Neodidymelliopsis, Ascochyta clinopodiicola, Didymella pomorum, Didymosphaeria variabile, Neocosmospora piperis and Neocucurbitaria cava.</title>
        <authorList>
            <person name="Hill R."/>
        </authorList>
    </citation>
    <scope>NUCLEOTIDE SEQUENCE</scope>
    <source>
        <strain evidence="2">IMI 355082</strain>
    </source>
</reference>
<gene>
    <name evidence="2" type="ORF">N0V93_002292</name>
</gene>
<evidence type="ECO:0000313" key="2">
    <source>
        <dbReference type="EMBL" id="KAJ4393085.1"/>
    </source>
</evidence>
<dbReference type="Proteomes" id="UP001140453">
    <property type="component" value="Unassembled WGS sequence"/>
</dbReference>
<feature type="region of interest" description="Disordered" evidence="1">
    <location>
        <begin position="85"/>
        <end position="225"/>
    </location>
</feature>
<proteinExistence type="predicted"/>
<evidence type="ECO:0000256" key="1">
    <source>
        <dbReference type="SAM" id="MobiDB-lite"/>
    </source>
</evidence>
<feature type="compositionally biased region" description="Basic and acidic residues" evidence="1">
    <location>
        <begin position="158"/>
        <end position="174"/>
    </location>
</feature>
<dbReference type="EMBL" id="JAPEVB010000002">
    <property type="protein sequence ID" value="KAJ4393085.1"/>
    <property type="molecule type" value="Genomic_DNA"/>
</dbReference>
<sequence length="601" mass="67479">MFLLPSHHKIMPTLMPGPVTRNKSSQANHKRPGQYSSGRNTKKHHPPQNQDLHTPEYWDRLSRIPLVRKALRELDRRNDTLEPLVEDSESQLSYSSLKQFARHGGPDLSDIRGHKPPPTPPPINYQSQNYPQTRMRGRRTQRVSGGTSKPILGKRGRDRSDELAEQEGHRESGRRSTGRRHTRRTQSVSEEPRATAVMSRATENEISTQSMTSTTSKSGPYKADFGTHLKEHNVLPLNDDEVEPPEPPDNMQDIRLAMKRERTWTPDFEIKAQAFRAGLRGAKNERDILNLLNLECIPGQTTNITRSSIISRDQSWSALHPLTDATITVGKPDLAYATRLTKLRRPIRDELGAMIVPTTSREFVCPNFMVAVKGPRGTQAVNDVQAVHVGALAARGMHALWTYGNSTEAVDAERDTSKIARTITCTWLAGTFTMYATYRQDPQGADDESECSTSTSSALPKYCTSLIGAWVFNTVDDEELKKGFAAYLNGLEWAQRQRDEAIKRANKRYKAIKHAKQVASDEKREREQRRSREIEYTEDQIQGTACRGSQIDKSPSVDGLSEDTDSLPGDRHDSQQVTWSFNSADSGATITQTRSQAARTG</sequence>
<feature type="compositionally biased region" description="Basic residues" evidence="1">
    <location>
        <begin position="1"/>
        <end position="10"/>
    </location>
</feature>
<feature type="compositionally biased region" description="Polar residues" evidence="1">
    <location>
        <begin position="575"/>
        <end position="601"/>
    </location>
</feature>
<organism evidence="2 3">
    <name type="scientific">Gnomoniopsis smithogilvyi</name>
    <dbReference type="NCBI Taxonomy" id="1191159"/>
    <lineage>
        <taxon>Eukaryota</taxon>
        <taxon>Fungi</taxon>
        <taxon>Dikarya</taxon>
        <taxon>Ascomycota</taxon>
        <taxon>Pezizomycotina</taxon>
        <taxon>Sordariomycetes</taxon>
        <taxon>Sordariomycetidae</taxon>
        <taxon>Diaporthales</taxon>
        <taxon>Gnomoniaceae</taxon>
        <taxon>Gnomoniopsis</taxon>
    </lineage>
</organism>
<keyword evidence="3" id="KW-1185">Reference proteome</keyword>
<feature type="compositionally biased region" description="Low complexity" evidence="1">
    <location>
        <begin position="207"/>
        <end position="218"/>
    </location>
</feature>
<feature type="region of interest" description="Disordered" evidence="1">
    <location>
        <begin position="1"/>
        <end position="56"/>
    </location>
</feature>
<name>A0A9W9CXJ3_9PEZI</name>
<accession>A0A9W9CXJ3</accession>
<evidence type="ECO:0000313" key="3">
    <source>
        <dbReference type="Proteomes" id="UP001140453"/>
    </source>
</evidence>
<dbReference type="OrthoDB" id="5336565at2759"/>
<protein>
    <submittedName>
        <fullName evidence="2">Uncharacterized protein</fullName>
    </submittedName>
</protein>
<comment type="caution">
    <text evidence="2">The sequence shown here is derived from an EMBL/GenBank/DDBJ whole genome shotgun (WGS) entry which is preliminary data.</text>
</comment>
<feature type="compositionally biased region" description="Basic and acidic residues" evidence="1">
    <location>
        <begin position="519"/>
        <end position="535"/>
    </location>
</feature>
<dbReference type="AlphaFoldDB" id="A0A9W9CXJ3"/>
<feature type="region of interest" description="Disordered" evidence="1">
    <location>
        <begin position="513"/>
        <end position="601"/>
    </location>
</feature>